<dbReference type="Gene3D" id="2.70.70.10">
    <property type="entry name" value="Glucose Permease (Domain IIA)"/>
    <property type="match status" value="1"/>
</dbReference>
<evidence type="ECO:0000259" key="3">
    <source>
        <dbReference type="Pfam" id="PF01551"/>
    </source>
</evidence>
<feature type="signal peptide" evidence="2">
    <location>
        <begin position="1"/>
        <end position="20"/>
    </location>
</feature>
<evidence type="ECO:0000313" key="5">
    <source>
        <dbReference type="Proteomes" id="UP001597460"/>
    </source>
</evidence>
<protein>
    <submittedName>
        <fullName evidence="4">M23 family metallopeptidase</fullName>
        <ecNumber evidence="4">3.4.24.-</ecNumber>
    </submittedName>
</protein>
<dbReference type="RefSeq" id="WP_390300060.1">
    <property type="nucleotide sequence ID" value="NZ_JBHULI010000022.1"/>
</dbReference>
<comment type="caution">
    <text evidence="4">The sequence shown here is derived from an EMBL/GenBank/DDBJ whole genome shotgun (WGS) entry which is preliminary data.</text>
</comment>
<dbReference type="EMBL" id="JBHULI010000022">
    <property type="protein sequence ID" value="MFD2532012.1"/>
    <property type="molecule type" value="Genomic_DNA"/>
</dbReference>
<dbReference type="Pfam" id="PF01551">
    <property type="entry name" value="Peptidase_M23"/>
    <property type="match status" value="1"/>
</dbReference>
<organism evidence="4 5">
    <name type="scientific">Gracilimonas halophila</name>
    <dbReference type="NCBI Taxonomy" id="1834464"/>
    <lineage>
        <taxon>Bacteria</taxon>
        <taxon>Pseudomonadati</taxon>
        <taxon>Balneolota</taxon>
        <taxon>Balneolia</taxon>
        <taxon>Balneolales</taxon>
        <taxon>Balneolaceae</taxon>
        <taxon>Gracilimonas</taxon>
    </lineage>
</organism>
<feature type="chain" id="PRO_5046087447" evidence="2">
    <location>
        <begin position="21"/>
        <end position="607"/>
    </location>
</feature>
<dbReference type="PANTHER" id="PTHR21666:SF289">
    <property type="entry name" value="L-ALA--D-GLU ENDOPEPTIDASE"/>
    <property type="match status" value="1"/>
</dbReference>
<reference evidence="5" key="1">
    <citation type="journal article" date="2019" name="Int. J. Syst. Evol. Microbiol.">
        <title>The Global Catalogue of Microorganisms (GCM) 10K type strain sequencing project: providing services to taxonomists for standard genome sequencing and annotation.</title>
        <authorList>
            <consortium name="The Broad Institute Genomics Platform"/>
            <consortium name="The Broad Institute Genome Sequencing Center for Infectious Disease"/>
            <person name="Wu L."/>
            <person name="Ma J."/>
        </authorList>
    </citation>
    <scope>NUCLEOTIDE SEQUENCE [LARGE SCALE GENOMIC DNA]</scope>
    <source>
        <strain evidence="5">KCTC 52042</strain>
    </source>
</reference>
<dbReference type="InterPro" id="IPR011055">
    <property type="entry name" value="Dup_hybrid_motif"/>
</dbReference>
<accession>A0ABW5JJ04</accession>
<dbReference type="InterPro" id="IPR050570">
    <property type="entry name" value="Cell_wall_metabolism_enzyme"/>
</dbReference>
<dbReference type="SUPFAM" id="SSF51261">
    <property type="entry name" value="Duplicated hybrid motif"/>
    <property type="match status" value="1"/>
</dbReference>
<dbReference type="EC" id="3.4.24.-" evidence="4"/>
<keyword evidence="1 2" id="KW-0732">Signal</keyword>
<dbReference type="GO" id="GO:0016787">
    <property type="term" value="F:hydrolase activity"/>
    <property type="evidence" value="ECO:0007669"/>
    <property type="project" value="UniProtKB-KW"/>
</dbReference>
<evidence type="ECO:0000256" key="1">
    <source>
        <dbReference type="ARBA" id="ARBA00022729"/>
    </source>
</evidence>
<evidence type="ECO:0000256" key="2">
    <source>
        <dbReference type="SAM" id="SignalP"/>
    </source>
</evidence>
<sequence length="607" mass="69799">MRLFLLIAFSLTFLPQTLQAQEYLWPTDSGQYLSSTFGETRSAHFHAGLDIKTWGREGYRVFASREGKLYRLLITERGYGKAIYLKHPDNTYTVYAHLQRFNDKFQALADSIRMTDHSFEMDETFEDHAIEVKQGDIIGYTGSTGIGPPHLHFEVRDSLQNPVNALTTNLEVKDNIPPVFSTLIVEPLSKKSRINGKPVSKQVRSQRKDGIYDFGEIKLTGEAGLAVNVYDQANDVYNAYAVYSLALLHEADTLFYQELRKFTFKNEQEMFLDRIAPFGSDRRGHQRLYGKEGNSNPFYLIQKPDAQIKAPESSQEYTIVATDFFGNTATATLTITPDTLSKSTLKTQRLPLQEWYWHEDWASPDLNSTIDLTKDLNGIKWTESQIILRNDSMPDTHFSRIVTAKSEKIDTPNRQLSLRFKEYGFFDTLTVASSFSIIDEQVHLSIQPEMLAMRSNFHLSFYLDEIFEPDNNYRLFRKNRSREKLSYVDSELRGRTVHAYPSELGEFVIKPDNEAPKISDLSFYKTDYGKWLAKLHLKDDLTGIQSSSALFVINGIRGIAEYDYEEELLIYYHPDFIPEEINTVEIKVEDKAGNSTSFSEEHRIPGF</sequence>
<gene>
    <name evidence="4" type="ORF">ACFSVN_06115</name>
</gene>
<keyword evidence="5" id="KW-1185">Reference proteome</keyword>
<dbReference type="CDD" id="cd12797">
    <property type="entry name" value="M23_peptidase"/>
    <property type="match status" value="1"/>
</dbReference>
<evidence type="ECO:0000313" key="4">
    <source>
        <dbReference type="EMBL" id="MFD2532012.1"/>
    </source>
</evidence>
<dbReference type="Proteomes" id="UP001597460">
    <property type="component" value="Unassembled WGS sequence"/>
</dbReference>
<feature type="domain" description="M23ase beta-sheet core" evidence="3">
    <location>
        <begin position="45"/>
        <end position="102"/>
    </location>
</feature>
<dbReference type="PANTHER" id="PTHR21666">
    <property type="entry name" value="PEPTIDASE-RELATED"/>
    <property type="match status" value="1"/>
</dbReference>
<dbReference type="InterPro" id="IPR016047">
    <property type="entry name" value="M23ase_b-sheet_dom"/>
</dbReference>
<proteinExistence type="predicted"/>
<name>A0ABW5JJ04_9BACT</name>
<keyword evidence="4" id="KW-0378">Hydrolase</keyword>